<reference evidence="2 3" key="1">
    <citation type="journal article" date="2015" name="Nat. Commun.">
        <title>Outbred genome sequencing and CRISPR/Cas9 gene editing in butterflies.</title>
        <authorList>
            <person name="Li X."/>
            <person name="Fan D."/>
            <person name="Zhang W."/>
            <person name="Liu G."/>
            <person name="Zhang L."/>
            <person name="Zhao L."/>
            <person name="Fang X."/>
            <person name="Chen L."/>
            <person name="Dong Y."/>
            <person name="Chen Y."/>
            <person name="Ding Y."/>
            <person name="Zhao R."/>
            <person name="Feng M."/>
            <person name="Zhu Y."/>
            <person name="Feng Y."/>
            <person name="Jiang X."/>
            <person name="Zhu D."/>
            <person name="Xiang H."/>
            <person name="Feng X."/>
            <person name="Li S."/>
            <person name="Wang J."/>
            <person name="Zhang G."/>
            <person name="Kronforst M.R."/>
            <person name="Wang W."/>
        </authorList>
    </citation>
    <scope>NUCLEOTIDE SEQUENCE [LARGE SCALE GENOMIC DNA]</scope>
    <source>
        <strain evidence="2">Ya'a_city_454_Px</strain>
        <tissue evidence="2">Whole body</tissue>
    </source>
</reference>
<evidence type="ECO:0000256" key="1">
    <source>
        <dbReference type="SAM" id="MobiDB-lite"/>
    </source>
</evidence>
<accession>A0A194Q0I9</accession>
<protein>
    <submittedName>
        <fullName evidence="2">Uncharacterized protein</fullName>
    </submittedName>
</protein>
<feature type="compositionally biased region" description="Basic and acidic residues" evidence="1">
    <location>
        <begin position="98"/>
        <end position="130"/>
    </location>
</feature>
<evidence type="ECO:0000313" key="3">
    <source>
        <dbReference type="Proteomes" id="UP000053268"/>
    </source>
</evidence>
<gene>
    <name evidence="2" type="ORF">RR46_10415</name>
</gene>
<name>A0A194Q0I9_PAPXU</name>
<organism evidence="2 3">
    <name type="scientific">Papilio xuthus</name>
    <name type="common">Asian swallowtail butterfly</name>
    <dbReference type="NCBI Taxonomy" id="66420"/>
    <lineage>
        <taxon>Eukaryota</taxon>
        <taxon>Metazoa</taxon>
        <taxon>Ecdysozoa</taxon>
        <taxon>Arthropoda</taxon>
        <taxon>Hexapoda</taxon>
        <taxon>Insecta</taxon>
        <taxon>Pterygota</taxon>
        <taxon>Neoptera</taxon>
        <taxon>Endopterygota</taxon>
        <taxon>Lepidoptera</taxon>
        <taxon>Glossata</taxon>
        <taxon>Ditrysia</taxon>
        <taxon>Papilionoidea</taxon>
        <taxon>Papilionidae</taxon>
        <taxon>Papilioninae</taxon>
        <taxon>Papilio</taxon>
    </lineage>
</organism>
<proteinExistence type="predicted"/>
<sequence length="261" mass="28162">MVTKHCPDLNKKVSGVASRPCVPARRVGSACTGGGARAGQHNLSTSQVELAILASRVCAGGLVSAPRAPYATRSVEDTTKIGNAEAKPVTRNRPRSVSHLEDVKLKSRKGIERSKPVSRLERPARPERPARSSRAPQPPPDHQVEPEPIHRKPQTKTSNVILEIVKRSVTPKQVRKGVTNEGASLLPPSLKPRVPEKTKLRLNKLINNNNDWSNANVHQITAPPVPTSDQGGCLRAAASRSVRGGGEQMWPACLPVTTQHL</sequence>
<feature type="region of interest" description="Disordered" evidence="1">
    <location>
        <begin position="71"/>
        <end position="161"/>
    </location>
</feature>
<keyword evidence="3" id="KW-1185">Reference proteome</keyword>
<dbReference type="Proteomes" id="UP000053268">
    <property type="component" value="Unassembled WGS sequence"/>
</dbReference>
<dbReference type="AlphaFoldDB" id="A0A194Q0I9"/>
<feature type="region of interest" description="Disordered" evidence="1">
    <location>
        <begin position="173"/>
        <end position="192"/>
    </location>
</feature>
<evidence type="ECO:0000313" key="2">
    <source>
        <dbReference type="EMBL" id="KPI99097.1"/>
    </source>
</evidence>
<dbReference type="EMBL" id="KQ459582">
    <property type="protein sequence ID" value="KPI99097.1"/>
    <property type="molecule type" value="Genomic_DNA"/>
</dbReference>